<evidence type="ECO:0000256" key="1">
    <source>
        <dbReference type="ARBA" id="ARBA00000757"/>
    </source>
</evidence>
<dbReference type="CDD" id="cd07011">
    <property type="entry name" value="cupin_PMI_type_I_N"/>
    <property type="match status" value="1"/>
</dbReference>
<name>A0ABT1NTI4_9MICC</name>
<dbReference type="RefSeq" id="WP_255866174.1">
    <property type="nucleotide sequence ID" value="NZ_CP104263.1"/>
</dbReference>
<evidence type="ECO:0000259" key="8">
    <source>
        <dbReference type="Pfam" id="PF20511"/>
    </source>
</evidence>
<dbReference type="PRINTS" id="PR00714">
    <property type="entry name" value="MAN6PISMRASE"/>
</dbReference>
<evidence type="ECO:0000256" key="3">
    <source>
        <dbReference type="ARBA" id="ARBA00010772"/>
    </source>
</evidence>
<proteinExistence type="inferred from homology"/>
<dbReference type="InterPro" id="IPR016305">
    <property type="entry name" value="Mannose-6-P_Isomerase"/>
</dbReference>
<evidence type="ECO:0000256" key="5">
    <source>
        <dbReference type="ARBA" id="ARBA00022723"/>
    </source>
</evidence>
<keyword evidence="7 9" id="KW-0413">Isomerase</keyword>
<dbReference type="EC" id="5.3.1.8" evidence="4"/>
<reference evidence="9 10" key="1">
    <citation type="submission" date="2022-07" db="EMBL/GenBank/DDBJ databases">
        <title>Novel species in genus Arthrobacter.</title>
        <authorList>
            <person name="Liu Y."/>
        </authorList>
    </citation>
    <scope>NUCLEOTIDE SEQUENCE [LARGE SCALE GENOMIC DNA]</scope>
    <source>
        <strain evidence="10">zg-Y859</strain>
    </source>
</reference>
<accession>A0ABT1NTI4</accession>
<dbReference type="SUPFAM" id="SSF51182">
    <property type="entry name" value="RmlC-like cupins"/>
    <property type="match status" value="1"/>
</dbReference>
<dbReference type="InterPro" id="IPR001250">
    <property type="entry name" value="Man6P_Isoase-1"/>
</dbReference>
<keyword evidence="5" id="KW-0479">Metal-binding</keyword>
<evidence type="ECO:0000256" key="7">
    <source>
        <dbReference type="ARBA" id="ARBA00023235"/>
    </source>
</evidence>
<evidence type="ECO:0000313" key="10">
    <source>
        <dbReference type="Proteomes" id="UP001206924"/>
    </source>
</evidence>
<dbReference type="NCBIfam" id="TIGR00218">
    <property type="entry name" value="manA"/>
    <property type="match status" value="1"/>
</dbReference>
<dbReference type="InterPro" id="IPR046457">
    <property type="entry name" value="PMI_typeI_cat"/>
</dbReference>
<comment type="cofactor">
    <cofactor evidence="2">
        <name>Zn(2+)</name>
        <dbReference type="ChEBI" id="CHEBI:29105"/>
    </cofactor>
</comment>
<dbReference type="GO" id="GO:0004476">
    <property type="term" value="F:mannose-6-phosphate isomerase activity"/>
    <property type="evidence" value="ECO:0007669"/>
    <property type="project" value="UniProtKB-EC"/>
</dbReference>
<feature type="domain" description="Phosphomannose isomerase type I catalytic" evidence="8">
    <location>
        <begin position="3"/>
        <end position="150"/>
    </location>
</feature>
<dbReference type="PIRSF" id="PIRSF001480">
    <property type="entry name" value="Mannose-6-phosphate_isomerase"/>
    <property type="match status" value="1"/>
</dbReference>
<evidence type="ECO:0000256" key="4">
    <source>
        <dbReference type="ARBA" id="ARBA00011956"/>
    </source>
</evidence>
<comment type="catalytic activity">
    <reaction evidence="1">
        <text>D-mannose 6-phosphate = D-fructose 6-phosphate</text>
        <dbReference type="Rhea" id="RHEA:12356"/>
        <dbReference type="ChEBI" id="CHEBI:58735"/>
        <dbReference type="ChEBI" id="CHEBI:61527"/>
        <dbReference type="EC" id="5.3.1.8"/>
    </reaction>
</comment>
<dbReference type="PANTHER" id="PTHR10309">
    <property type="entry name" value="MANNOSE-6-PHOSPHATE ISOMERASE"/>
    <property type="match status" value="1"/>
</dbReference>
<comment type="similarity">
    <text evidence="3">Belongs to the mannose-6-phosphate isomerase type 1 family.</text>
</comment>
<organism evidence="9 10">
    <name type="scientific">Arthrobacter jinronghuae</name>
    <dbReference type="NCBI Taxonomy" id="2964609"/>
    <lineage>
        <taxon>Bacteria</taxon>
        <taxon>Bacillati</taxon>
        <taxon>Actinomycetota</taxon>
        <taxon>Actinomycetes</taxon>
        <taxon>Micrococcales</taxon>
        <taxon>Micrococcaceae</taxon>
        <taxon>Arthrobacter</taxon>
    </lineage>
</organism>
<evidence type="ECO:0000313" key="9">
    <source>
        <dbReference type="EMBL" id="MCQ1951020.1"/>
    </source>
</evidence>
<dbReference type="InterPro" id="IPR014710">
    <property type="entry name" value="RmlC-like_jellyroll"/>
</dbReference>
<dbReference type="Proteomes" id="UP001206924">
    <property type="component" value="Unassembled WGS sequence"/>
</dbReference>
<gene>
    <name evidence="9" type="primary">manA</name>
    <name evidence="9" type="ORF">NNX28_13920</name>
</gene>
<dbReference type="PANTHER" id="PTHR10309:SF0">
    <property type="entry name" value="MANNOSE-6-PHOSPHATE ISOMERASE"/>
    <property type="match status" value="1"/>
</dbReference>
<keyword evidence="6" id="KW-0862">Zinc</keyword>
<dbReference type="InterPro" id="IPR011051">
    <property type="entry name" value="RmlC_Cupin_sf"/>
</dbReference>
<protein>
    <recommendedName>
        <fullName evidence="4">mannose-6-phosphate isomerase</fullName>
        <ecNumber evidence="4">5.3.1.8</ecNumber>
    </recommendedName>
</protein>
<dbReference type="Pfam" id="PF20511">
    <property type="entry name" value="PMI_typeI_cat"/>
    <property type="match status" value="1"/>
</dbReference>
<dbReference type="EMBL" id="JANFLP010000014">
    <property type="protein sequence ID" value="MCQ1951020.1"/>
    <property type="molecule type" value="Genomic_DNA"/>
</dbReference>
<evidence type="ECO:0000256" key="2">
    <source>
        <dbReference type="ARBA" id="ARBA00001947"/>
    </source>
</evidence>
<evidence type="ECO:0000256" key="6">
    <source>
        <dbReference type="ARBA" id="ARBA00022833"/>
    </source>
</evidence>
<dbReference type="Gene3D" id="2.60.120.10">
    <property type="entry name" value="Jelly Rolls"/>
    <property type="match status" value="2"/>
</dbReference>
<sequence length="442" mass="46172">MYLLRNTLRPYAWGSTTAIAELFGREPSGDPEAELWIGAHPGAPSALVPPVDGSETLDELIAADPERMLGADTAGRFGPELPFLAKILAAGAPLSLQVHPTPEQARAGYAAEEEAGVDRGARERNYKDGNSKPEMIFALTPFEALCGFRKPEESAGLFRAVNAAVTASGREVPDLLEWIVAELSSGHPAPARLQSVFRTLINDGESVREAVELAAAAVAKLADGGEYAREMTTLAELNGYYPGDPGVLISLLLNRASLQPGEAVYLPAGNVHAYLSGLGVEVMAASDNVLRGGLTPKHIDVPELLRTVDFRPLGVPYLAAEDTGAGQQVFRPPFEEFALQRLELAQGPSAAPGDPLPAEAPVLQHGPAVVIAVRGTIALTSPAGSLTLEAGDSAFLPAWEAPVVARLAADSAQHDDGALAFAVTVGSVPAGEADAPRLDIDA</sequence>
<keyword evidence="10" id="KW-1185">Reference proteome</keyword>
<comment type="caution">
    <text evidence="9">The sequence shown here is derived from an EMBL/GenBank/DDBJ whole genome shotgun (WGS) entry which is preliminary data.</text>
</comment>
<dbReference type="Gene3D" id="1.10.441.10">
    <property type="entry name" value="Phosphomannose Isomerase, domain 2"/>
    <property type="match status" value="1"/>
</dbReference>